<dbReference type="EMBL" id="JBBKAM010000002">
    <property type="protein sequence ID" value="MEJ8641780.1"/>
    <property type="molecule type" value="Genomic_DNA"/>
</dbReference>
<evidence type="ECO:0000256" key="1">
    <source>
        <dbReference type="SAM" id="MobiDB-lite"/>
    </source>
</evidence>
<keyword evidence="2" id="KW-0812">Transmembrane</keyword>
<sequence>MARSGGGPSVSAYRMSSLVAICQATSAVATVLRWMRRAAAGTFRGSRSRISLRRASAASAATVIPCPYTGLNRQAASPSTTKPAGQRSMRS</sequence>
<comment type="caution">
    <text evidence="3">The sequence shown here is derived from an EMBL/GenBank/DDBJ whole genome shotgun (WGS) entry which is preliminary data.</text>
</comment>
<organism evidence="3 4">
    <name type="scientific">Streptomyces caledonius</name>
    <dbReference type="NCBI Taxonomy" id="3134107"/>
    <lineage>
        <taxon>Bacteria</taxon>
        <taxon>Bacillati</taxon>
        <taxon>Actinomycetota</taxon>
        <taxon>Actinomycetes</taxon>
        <taxon>Kitasatosporales</taxon>
        <taxon>Streptomycetaceae</taxon>
        <taxon>Streptomyces</taxon>
    </lineage>
</organism>
<keyword evidence="2" id="KW-1133">Transmembrane helix</keyword>
<evidence type="ECO:0000313" key="4">
    <source>
        <dbReference type="Proteomes" id="UP001382904"/>
    </source>
</evidence>
<proteinExistence type="predicted"/>
<protein>
    <recommendedName>
        <fullName evidence="5">Secreted protein</fullName>
    </recommendedName>
</protein>
<keyword evidence="2" id="KW-0472">Membrane</keyword>
<evidence type="ECO:0008006" key="5">
    <source>
        <dbReference type="Google" id="ProtNLM"/>
    </source>
</evidence>
<name>A0ABU8U255_9ACTN</name>
<evidence type="ECO:0000313" key="3">
    <source>
        <dbReference type="EMBL" id="MEJ8641780.1"/>
    </source>
</evidence>
<feature type="transmembrane region" description="Helical" evidence="2">
    <location>
        <begin position="12"/>
        <end position="34"/>
    </location>
</feature>
<feature type="region of interest" description="Disordered" evidence="1">
    <location>
        <begin position="69"/>
        <end position="91"/>
    </location>
</feature>
<dbReference type="Proteomes" id="UP001382904">
    <property type="component" value="Unassembled WGS sequence"/>
</dbReference>
<gene>
    <name evidence="3" type="ORF">WKI68_10450</name>
</gene>
<evidence type="ECO:0000256" key="2">
    <source>
        <dbReference type="SAM" id="Phobius"/>
    </source>
</evidence>
<keyword evidence="4" id="KW-1185">Reference proteome</keyword>
<reference evidence="3 4" key="1">
    <citation type="submission" date="2024-03" db="EMBL/GenBank/DDBJ databases">
        <title>Novel Streptomyces species of biotechnological and ecological value are a feature of Machair soil.</title>
        <authorList>
            <person name="Prole J.R."/>
            <person name="Goodfellow M."/>
            <person name="Allenby N."/>
            <person name="Ward A.C."/>
        </authorList>
    </citation>
    <scope>NUCLEOTIDE SEQUENCE [LARGE SCALE GENOMIC DNA]</scope>
    <source>
        <strain evidence="3 4">MS1.HAVA.3</strain>
    </source>
</reference>
<accession>A0ABU8U255</accession>
<feature type="compositionally biased region" description="Polar residues" evidence="1">
    <location>
        <begin position="71"/>
        <end position="83"/>
    </location>
</feature>